<feature type="domain" description="Luciferase-like" evidence="5">
    <location>
        <begin position="1"/>
        <end position="321"/>
    </location>
</feature>
<dbReference type="InterPro" id="IPR050766">
    <property type="entry name" value="Bact_Lucif_Oxidored"/>
</dbReference>
<dbReference type="Gene3D" id="3.20.20.30">
    <property type="entry name" value="Luciferase-like domain"/>
    <property type="match status" value="1"/>
</dbReference>
<keyword evidence="7" id="KW-1185">Reference proteome</keyword>
<proteinExistence type="inferred from homology"/>
<evidence type="ECO:0000313" key="7">
    <source>
        <dbReference type="Proteomes" id="UP001592528"/>
    </source>
</evidence>
<organism evidence="6 7">
    <name type="scientific">Streptacidiphilus cavernicola</name>
    <dbReference type="NCBI Taxonomy" id="3342716"/>
    <lineage>
        <taxon>Bacteria</taxon>
        <taxon>Bacillati</taxon>
        <taxon>Actinomycetota</taxon>
        <taxon>Actinomycetes</taxon>
        <taxon>Kitasatosporales</taxon>
        <taxon>Streptomycetaceae</taxon>
        <taxon>Streptacidiphilus</taxon>
    </lineage>
</organism>
<keyword evidence="2" id="KW-0285">Flavoprotein</keyword>
<keyword evidence="3 6" id="KW-0560">Oxidoreductase</keyword>
<evidence type="ECO:0000256" key="2">
    <source>
        <dbReference type="ARBA" id="ARBA00022630"/>
    </source>
</evidence>
<comment type="caution">
    <text evidence="6">The sequence shown here is derived from an EMBL/GenBank/DDBJ whole genome shotgun (WGS) entry which is preliminary data.</text>
</comment>
<dbReference type="Pfam" id="PF00296">
    <property type="entry name" value="Bac_luciferase"/>
    <property type="match status" value="1"/>
</dbReference>
<evidence type="ECO:0000256" key="4">
    <source>
        <dbReference type="ARBA" id="ARBA00023033"/>
    </source>
</evidence>
<keyword evidence="4" id="KW-0503">Monooxygenase</keyword>
<gene>
    <name evidence="6" type="ORF">ACEZDJ_17305</name>
</gene>
<dbReference type="SUPFAM" id="SSF51679">
    <property type="entry name" value="Bacterial luciferase-like"/>
    <property type="match status" value="1"/>
</dbReference>
<sequence>MRFSIYLNPQTRGPEEDVPIIEHTVAQAVRATRAGVHGIALTEHHFSGYNTYGNNFMLAAHLGSQVPDGTMFLMAVAVPTLHNPMRLAQSCNLLDVITRGNLIVGFAAGGSPVEYAGLGRDPSVRHEQMLHNLEVMERALDKKPEDPDYEWSTAFEHGSLRTRIMPAAYHASRPKFARATQNDEGVVWTGRKGWYLFTARETVDVIGPRLKLYTEALAEGGHDAAFIEERLDWSLVQKQVIIRETDAEAVAFARARMEEMGAHQRKNFAMTGDIKDSAHLKSVVGVSPQNPDEFLQRAMIVGSPATVTEQIEAFAEAGVRHMSLLFNFGFMTEAESNRSLDLFLDEVLPKFVAAGRTSGN</sequence>
<dbReference type="EMBL" id="JBHEZZ010000008">
    <property type="protein sequence ID" value="MFC1403050.1"/>
    <property type="molecule type" value="Genomic_DNA"/>
</dbReference>
<dbReference type="RefSeq" id="WP_030249328.1">
    <property type="nucleotide sequence ID" value="NZ_JBHEZZ010000008.1"/>
</dbReference>
<name>A0ABV6UNL9_9ACTN</name>
<evidence type="ECO:0000313" key="6">
    <source>
        <dbReference type="EMBL" id="MFC1403050.1"/>
    </source>
</evidence>
<comment type="similarity">
    <text evidence="1">Belongs to the bacterial luciferase oxidoreductase family.</text>
</comment>
<dbReference type="EC" id="1.-.-.-" evidence="6"/>
<dbReference type="Proteomes" id="UP001592528">
    <property type="component" value="Unassembled WGS sequence"/>
</dbReference>
<dbReference type="PANTHER" id="PTHR30137">
    <property type="entry name" value="LUCIFERASE-LIKE MONOOXYGENASE"/>
    <property type="match status" value="1"/>
</dbReference>
<evidence type="ECO:0000256" key="3">
    <source>
        <dbReference type="ARBA" id="ARBA00023002"/>
    </source>
</evidence>
<dbReference type="GO" id="GO:0016491">
    <property type="term" value="F:oxidoreductase activity"/>
    <property type="evidence" value="ECO:0007669"/>
    <property type="project" value="UniProtKB-KW"/>
</dbReference>
<evidence type="ECO:0000259" key="5">
    <source>
        <dbReference type="Pfam" id="PF00296"/>
    </source>
</evidence>
<dbReference type="PANTHER" id="PTHR30137:SF16">
    <property type="entry name" value="BLL0895 PROTEIN"/>
    <property type="match status" value="1"/>
</dbReference>
<protein>
    <submittedName>
        <fullName evidence="6">LLM class flavin-dependent oxidoreductase</fullName>
        <ecNumber evidence="6">1.-.-.-</ecNumber>
    </submittedName>
</protein>
<dbReference type="InterPro" id="IPR036661">
    <property type="entry name" value="Luciferase-like_sf"/>
</dbReference>
<accession>A0ABV6UNL9</accession>
<dbReference type="InterPro" id="IPR011251">
    <property type="entry name" value="Luciferase-like_dom"/>
</dbReference>
<reference evidence="6 7" key="1">
    <citation type="submission" date="2024-09" db="EMBL/GenBank/DDBJ databases">
        <authorList>
            <person name="Lee S.D."/>
        </authorList>
    </citation>
    <scope>NUCLEOTIDE SEQUENCE [LARGE SCALE GENOMIC DNA]</scope>
    <source>
        <strain evidence="6 7">N1-5</strain>
    </source>
</reference>
<evidence type="ECO:0000256" key="1">
    <source>
        <dbReference type="ARBA" id="ARBA00010426"/>
    </source>
</evidence>